<dbReference type="InterPro" id="IPR022418">
    <property type="entry name" value="Porphobilinogen_deaminase_C"/>
</dbReference>
<dbReference type="EMBL" id="CP052909">
    <property type="protein sequence ID" value="QNJ97414.1"/>
    <property type="molecule type" value="Genomic_DNA"/>
</dbReference>
<dbReference type="InterPro" id="IPR022417">
    <property type="entry name" value="Porphobilin_deaminase_N"/>
</dbReference>
<evidence type="ECO:0000256" key="3">
    <source>
        <dbReference type="ARBA" id="ARBA00004735"/>
    </source>
</evidence>
<dbReference type="Gene3D" id="3.30.160.40">
    <property type="entry name" value="Porphobilinogen deaminase, C-terminal domain"/>
    <property type="match status" value="1"/>
</dbReference>
<evidence type="ECO:0000259" key="11">
    <source>
        <dbReference type="Pfam" id="PF03900"/>
    </source>
</evidence>
<dbReference type="GO" id="GO:0005737">
    <property type="term" value="C:cytoplasm"/>
    <property type="evidence" value="ECO:0007669"/>
    <property type="project" value="UniProtKB-UniRule"/>
</dbReference>
<dbReference type="InterPro" id="IPR022419">
    <property type="entry name" value="Porphobilin_deaminase_cofac_BS"/>
</dbReference>
<evidence type="ECO:0000313" key="12">
    <source>
        <dbReference type="EMBL" id="QNJ97414.1"/>
    </source>
</evidence>
<dbReference type="KEGG" id="alti:ALE3EI_0839"/>
<evidence type="ECO:0000256" key="9">
    <source>
        <dbReference type="NCBIfam" id="TIGR00212"/>
    </source>
</evidence>
<name>A0A7G8PSU8_9FLAO</name>
<evidence type="ECO:0000259" key="10">
    <source>
        <dbReference type="Pfam" id="PF01379"/>
    </source>
</evidence>
<dbReference type="InterPro" id="IPR036803">
    <property type="entry name" value="Porphobilinogen_deaminase_C_sf"/>
</dbReference>
<evidence type="ECO:0000256" key="6">
    <source>
        <dbReference type="ARBA" id="ARBA00022679"/>
    </source>
</evidence>
<evidence type="ECO:0000256" key="8">
    <source>
        <dbReference type="ARBA" id="ARBA00048169"/>
    </source>
</evidence>
<evidence type="ECO:0000256" key="1">
    <source>
        <dbReference type="ARBA" id="ARBA00001916"/>
    </source>
</evidence>
<evidence type="ECO:0000256" key="5">
    <source>
        <dbReference type="ARBA" id="ARBA00011245"/>
    </source>
</evidence>
<proteinExistence type="inferred from homology"/>
<comment type="catalytic activity">
    <reaction evidence="8">
        <text>4 porphobilinogen + H2O = hydroxymethylbilane + 4 NH4(+)</text>
        <dbReference type="Rhea" id="RHEA:13185"/>
        <dbReference type="ChEBI" id="CHEBI:15377"/>
        <dbReference type="ChEBI" id="CHEBI:28938"/>
        <dbReference type="ChEBI" id="CHEBI:57845"/>
        <dbReference type="ChEBI" id="CHEBI:58126"/>
        <dbReference type="EC" id="2.5.1.61"/>
    </reaction>
</comment>
<accession>A0A7G8PSU8</accession>
<dbReference type="Pfam" id="PF01379">
    <property type="entry name" value="Porphobil_deam"/>
    <property type="match status" value="1"/>
</dbReference>
<dbReference type="PIRSF" id="PIRSF001438">
    <property type="entry name" value="4pyrrol_synth_OHMeBilane_synth"/>
    <property type="match status" value="1"/>
</dbReference>
<comment type="subunit">
    <text evidence="5">Monomer.</text>
</comment>
<feature type="domain" description="Porphobilinogen deaminase N-terminal" evidence="10">
    <location>
        <begin position="5"/>
        <end position="203"/>
    </location>
</feature>
<keyword evidence="6" id="KW-0808">Transferase</keyword>
<comment type="cofactor">
    <cofactor evidence="1">
        <name>dipyrromethane</name>
        <dbReference type="ChEBI" id="CHEBI:60342"/>
    </cofactor>
</comment>
<evidence type="ECO:0000313" key="13">
    <source>
        <dbReference type="Proteomes" id="UP000515514"/>
    </source>
</evidence>
<comment type="pathway">
    <text evidence="3">Porphyrin-containing compound metabolism; protoporphyrin-IX biosynthesis; coproporphyrinogen-III from 5-aminolevulinate: step 2/4.</text>
</comment>
<keyword evidence="13" id="KW-1185">Reference proteome</keyword>
<evidence type="ECO:0000256" key="7">
    <source>
        <dbReference type="ARBA" id="ARBA00023244"/>
    </source>
</evidence>
<dbReference type="Gene3D" id="3.40.190.10">
    <property type="entry name" value="Periplasmic binding protein-like II"/>
    <property type="match status" value="2"/>
</dbReference>
<dbReference type="GO" id="GO:0006783">
    <property type="term" value="P:heme biosynthetic process"/>
    <property type="evidence" value="ECO:0007669"/>
    <property type="project" value="TreeGrafter"/>
</dbReference>
<keyword evidence="7" id="KW-0627">Porphyrin biosynthesis</keyword>
<dbReference type="SUPFAM" id="SSF54782">
    <property type="entry name" value="Porphobilinogen deaminase (hydroxymethylbilane synthase), C-terminal domain"/>
    <property type="match status" value="1"/>
</dbReference>
<gene>
    <name evidence="12" type="ORF">ALE3EI_0839</name>
</gene>
<comment type="function">
    <text evidence="2">Tetrapolymerization of the monopyrrole PBG into the hydroxymethylbilane pre-uroporphyrinogen in several discrete steps.</text>
</comment>
<evidence type="ECO:0000256" key="4">
    <source>
        <dbReference type="ARBA" id="ARBA00005638"/>
    </source>
</evidence>
<organism evidence="12 13">
    <name type="scientific">Constantimarinum furrinae</name>
    <dbReference type="NCBI Taxonomy" id="2562285"/>
    <lineage>
        <taxon>Bacteria</taxon>
        <taxon>Pseudomonadati</taxon>
        <taxon>Bacteroidota</taxon>
        <taxon>Flavobacteriia</taxon>
        <taxon>Flavobacteriales</taxon>
        <taxon>Flavobacteriaceae</taxon>
        <taxon>Altibacter/Constantimarinum group</taxon>
        <taxon>Constantimarinum</taxon>
    </lineage>
</organism>
<dbReference type="PANTHER" id="PTHR11557">
    <property type="entry name" value="PORPHOBILINOGEN DEAMINASE"/>
    <property type="match status" value="1"/>
</dbReference>
<protein>
    <recommendedName>
        <fullName evidence="9">Hydroxymethylbilane synthase</fullName>
        <ecNumber evidence="9">2.5.1.61</ecNumber>
    </recommendedName>
</protein>
<dbReference type="Proteomes" id="UP000515514">
    <property type="component" value="Chromosome"/>
</dbReference>
<dbReference type="RefSeq" id="WP_186991155.1">
    <property type="nucleotide sequence ID" value="NZ_CP052909.1"/>
</dbReference>
<dbReference type="PANTHER" id="PTHR11557:SF0">
    <property type="entry name" value="PORPHOBILINOGEN DEAMINASE"/>
    <property type="match status" value="1"/>
</dbReference>
<dbReference type="NCBIfam" id="TIGR00212">
    <property type="entry name" value="hemC"/>
    <property type="match status" value="1"/>
</dbReference>
<dbReference type="GO" id="GO:0004418">
    <property type="term" value="F:hydroxymethylbilane synthase activity"/>
    <property type="evidence" value="ECO:0007669"/>
    <property type="project" value="UniProtKB-UniRule"/>
</dbReference>
<dbReference type="InterPro" id="IPR000860">
    <property type="entry name" value="HemC"/>
</dbReference>
<dbReference type="CDD" id="cd13647">
    <property type="entry name" value="PBP2_PBGD_2"/>
    <property type="match status" value="1"/>
</dbReference>
<evidence type="ECO:0000256" key="2">
    <source>
        <dbReference type="ARBA" id="ARBA00002869"/>
    </source>
</evidence>
<dbReference type="AlphaFoldDB" id="A0A7G8PSU8"/>
<dbReference type="PROSITE" id="PS00533">
    <property type="entry name" value="PORPHOBILINOGEN_DEAM"/>
    <property type="match status" value="1"/>
</dbReference>
<dbReference type="SUPFAM" id="SSF53850">
    <property type="entry name" value="Periplasmic binding protein-like II"/>
    <property type="match status" value="1"/>
</dbReference>
<dbReference type="PRINTS" id="PR00151">
    <property type="entry name" value="PORPHBDMNASE"/>
</dbReference>
<dbReference type="Pfam" id="PF03900">
    <property type="entry name" value="Porphobil_deamC"/>
    <property type="match status" value="1"/>
</dbReference>
<comment type="similarity">
    <text evidence="4">Belongs to the HMBS family.</text>
</comment>
<reference evidence="12 13" key="1">
    <citation type="submission" date="2020-04" db="EMBL/GenBank/DDBJ databases">
        <title>Genome sequence of Altibacter aquimarinus strain ALE3EI.</title>
        <authorList>
            <person name="Oh H.-M."/>
            <person name="Jang D."/>
        </authorList>
    </citation>
    <scope>NUCLEOTIDE SEQUENCE [LARGE SCALE GENOMIC DNA]</scope>
    <source>
        <strain evidence="12 13">ALE3EI</strain>
    </source>
</reference>
<dbReference type="EC" id="2.5.1.61" evidence="9"/>
<feature type="domain" description="Porphobilinogen deaminase C-terminal" evidence="11">
    <location>
        <begin position="219"/>
        <end position="287"/>
    </location>
</feature>
<sequence length="302" mass="33267">MKKVIRIGTRDSELALWQAETVQNGLEQLGYSTELVAVKSTGDLQLDQPLYELGITGIFTKTLDVAMLNGTVDIAVHSMKDVPTLLPEGIVQSAVLPRASSDDILVSNSEFKYDEPCTIATGSLRRKAQWLHRYPHHKVVGLRGNVNSRLKKLEDSGWQGAIFAKAGLERINLLPKHYTTLEWMIPAPAQGAMVIAALENDAYALEATQKLNDLNSEVCTHMEREFLKTLEGGCTAPIGAIAQIINDKIQFKGALFSLDGVTKLEIEKSVSINEFEDFGKKCALEILENGGKEVMESIRTKL</sequence>